<dbReference type="RefSeq" id="WP_145099463.1">
    <property type="nucleotide sequence ID" value="NZ_CP036274.1"/>
</dbReference>
<dbReference type="KEGG" id="aagg:ETAA8_69320"/>
<dbReference type="AlphaFoldDB" id="A0A517YNH2"/>
<name>A0A517YNH2_9BACT</name>
<sequence length="876" mass="98477">MNKHLEQKHDWAVGIRRHRTLARTLHGRLLATADGRLWIIRGTPTAHRLLPKLTNLPRIPPPGEGLAPELLGLDCSSDGELTATLLASFQQSLLFWERALRQAEETGPRDRRSGERRAQERREVERLQRRLLGCYRLLREFQTTERRAGLPYVLDADEERELAQLLRASQSPYALPEFERWLARLVMWLSGPRAAARFLAAVTSVIDAPQLLAKTAALERLRDYLQALKRRSGTEYAGWLHVELAERLNQLPSGLISTPGEKLKRRGTFPELCDKLLARCERLLAGDLQLAQHYSPAAIATLAACDGGLAPLPAQLFQMQANRRSPQQINKLAIILNHQSRLPGYERLLTFLSKGSDAVIERQLFNIRRLLARGTREDDIRWLAQEEVWLNFFDESNASVPWLRRTHALFERRHMNAGSALYSVLARCDDANKLSLQQWIAWLERLTPATVTPRIGQLLHSALKELVNPAFDLGLHDELKAWTRAAAVPQSDDPTAAWLQRIQHLQQLGGQAVKVPKSVRKLLDQRAQAEQELAHLHSLAAQQAATPGQLIRYYHLQTMLPQWTTSDTRVARAAEEAFVILAVETLRSLVHRAVESIWNEHSCWQRSDVPFSRLMTFAQWLRKMPSESRALHTELMAAWRDHGSDYRRHLQLNQDWLARAAAQGIDLTRWLHGESQSLEIDGRPVEICLAADPREIFLMGSYFHTCLSLGDCNQMSVLANACDANKQVVYAYGQKNGKRVALARMLITVSNNFQLLRYGAYTAGDVDAALHEKVVDAIVVYAARHAQTAGLVLADCGEPASLGKHFWYDDGEAAWPASAKQAWQSAAVQPSPASQPATCSAALSDEARLRPFLSEQIFSQIFIVSPGQSLASLVGV</sequence>
<dbReference type="OrthoDB" id="272671at2"/>
<accession>A0A517YNH2</accession>
<organism evidence="1 2">
    <name type="scientific">Anatilimnocola aggregata</name>
    <dbReference type="NCBI Taxonomy" id="2528021"/>
    <lineage>
        <taxon>Bacteria</taxon>
        <taxon>Pseudomonadati</taxon>
        <taxon>Planctomycetota</taxon>
        <taxon>Planctomycetia</taxon>
        <taxon>Pirellulales</taxon>
        <taxon>Pirellulaceae</taxon>
        <taxon>Anatilimnocola</taxon>
    </lineage>
</organism>
<evidence type="ECO:0000313" key="1">
    <source>
        <dbReference type="EMBL" id="QDU31772.1"/>
    </source>
</evidence>
<keyword evidence="2" id="KW-1185">Reference proteome</keyword>
<proteinExistence type="predicted"/>
<protein>
    <submittedName>
        <fullName evidence="1">Uncharacterized protein</fullName>
    </submittedName>
</protein>
<reference evidence="1 2" key="1">
    <citation type="submission" date="2019-02" db="EMBL/GenBank/DDBJ databases">
        <title>Deep-cultivation of Planctomycetes and their phenomic and genomic characterization uncovers novel biology.</title>
        <authorList>
            <person name="Wiegand S."/>
            <person name="Jogler M."/>
            <person name="Boedeker C."/>
            <person name="Pinto D."/>
            <person name="Vollmers J."/>
            <person name="Rivas-Marin E."/>
            <person name="Kohn T."/>
            <person name="Peeters S.H."/>
            <person name="Heuer A."/>
            <person name="Rast P."/>
            <person name="Oberbeckmann S."/>
            <person name="Bunk B."/>
            <person name="Jeske O."/>
            <person name="Meyerdierks A."/>
            <person name="Storesund J.E."/>
            <person name="Kallscheuer N."/>
            <person name="Luecker S."/>
            <person name="Lage O.M."/>
            <person name="Pohl T."/>
            <person name="Merkel B.J."/>
            <person name="Hornburger P."/>
            <person name="Mueller R.-W."/>
            <person name="Bruemmer F."/>
            <person name="Labrenz M."/>
            <person name="Spormann A.M."/>
            <person name="Op den Camp H."/>
            <person name="Overmann J."/>
            <person name="Amann R."/>
            <person name="Jetten M.S.M."/>
            <person name="Mascher T."/>
            <person name="Medema M.H."/>
            <person name="Devos D.P."/>
            <person name="Kaster A.-K."/>
            <person name="Ovreas L."/>
            <person name="Rohde M."/>
            <person name="Galperin M.Y."/>
            <person name="Jogler C."/>
        </authorList>
    </citation>
    <scope>NUCLEOTIDE SEQUENCE [LARGE SCALE GENOMIC DNA]</scope>
    <source>
        <strain evidence="1 2">ETA_A8</strain>
    </source>
</reference>
<evidence type="ECO:0000313" key="2">
    <source>
        <dbReference type="Proteomes" id="UP000315017"/>
    </source>
</evidence>
<dbReference type="Proteomes" id="UP000315017">
    <property type="component" value="Chromosome"/>
</dbReference>
<dbReference type="EMBL" id="CP036274">
    <property type="protein sequence ID" value="QDU31772.1"/>
    <property type="molecule type" value="Genomic_DNA"/>
</dbReference>
<gene>
    <name evidence="1" type="ORF">ETAA8_69320</name>
</gene>